<name>A0A0C1ZJT8_9VIBR</name>
<organism evidence="1 2">
    <name type="scientific">Vibrio owensii CAIM 1854 = LMG 25443</name>
    <dbReference type="NCBI Taxonomy" id="1229493"/>
    <lineage>
        <taxon>Bacteria</taxon>
        <taxon>Pseudomonadati</taxon>
        <taxon>Pseudomonadota</taxon>
        <taxon>Gammaproteobacteria</taxon>
        <taxon>Vibrionales</taxon>
        <taxon>Vibrionaceae</taxon>
        <taxon>Vibrio</taxon>
    </lineage>
</organism>
<dbReference type="PATRIC" id="fig|1229493.5.peg.1310"/>
<proteinExistence type="predicted"/>
<gene>
    <name evidence="1" type="ORF">H735_11080</name>
</gene>
<dbReference type="AlphaFoldDB" id="A0A0C1ZJT8"/>
<evidence type="ECO:0000313" key="2">
    <source>
        <dbReference type="Proteomes" id="UP000031586"/>
    </source>
</evidence>
<dbReference type="RefSeq" id="WP_020198064.1">
    <property type="nucleotide sequence ID" value="NZ_BAOH01000208.1"/>
</dbReference>
<reference evidence="1 2" key="1">
    <citation type="submission" date="2014-07" db="EMBL/GenBank/DDBJ databases">
        <title>Unique and conserved regions in Vibrio harveyi and related species in comparison with the shrimp pathogen Vibrio harveyi CAIM 1792.</title>
        <authorList>
            <person name="Espinoza-Valles I."/>
            <person name="Vora G."/>
            <person name="Leekitcharoenphon P."/>
            <person name="Ussery D."/>
            <person name="Hoj L."/>
            <person name="Gomez-Gil B."/>
        </authorList>
    </citation>
    <scope>NUCLEOTIDE SEQUENCE [LARGE SCALE GENOMIC DNA]</scope>
    <source>
        <strain evidence="2">CAIM 1854 / LMG 25443</strain>
    </source>
</reference>
<accession>A0A0C1ZJT8</accession>
<dbReference type="EMBL" id="JPRD01000015">
    <property type="protein sequence ID" value="KIF53446.1"/>
    <property type="molecule type" value="Genomic_DNA"/>
</dbReference>
<evidence type="ECO:0000313" key="1">
    <source>
        <dbReference type="EMBL" id="KIF53446.1"/>
    </source>
</evidence>
<comment type="caution">
    <text evidence="1">The sequence shown here is derived from an EMBL/GenBank/DDBJ whole genome shotgun (WGS) entry which is preliminary data.</text>
</comment>
<protein>
    <submittedName>
        <fullName evidence="1">Uncharacterized protein</fullName>
    </submittedName>
</protein>
<sequence>MTMNRQLKSGYQGYFVTVVLEQTVHAVGLGFTDTLYRYVVAKDEIGAEQIAVDFYQEQKLEVKITQAVRSVMNVLSNIFPEQVLGFDEGTVAC</sequence>
<dbReference type="Proteomes" id="UP000031586">
    <property type="component" value="Unassembled WGS sequence"/>
</dbReference>